<proteinExistence type="inferred from homology"/>
<dbReference type="PRINTS" id="PR01543">
    <property type="entry name" value="ANATRNSFRASE"/>
</dbReference>
<organism evidence="3 4">
    <name type="scientific">Pseudonocardia xinjiangensis</name>
    <dbReference type="NCBI Taxonomy" id="75289"/>
    <lineage>
        <taxon>Bacteria</taxon>
        <taxon>Bacillati</taxon>
        <taxon>Actinomycetota</taxon>
        <taxon>Actinomycetes</taxon>
        <taxon>Pseudonocardiales</taxon>
        <taxon>Pseudonocardiaceae</taxon>
        <taxon>Pseudonocardia</taxon>
    </lineage>
</organism>
<sequence>MDVDALLTKIGAERPAAPTSAALAALHRAYAWTVPSEDYDIHLGVPISLRLDDIADKLIHRQRGGYCYELNGLFAALLRELGFGVTLFSAFFLDEHGTRGPDFDHLRLLVETVDGPWLADVGNGGTWIEPVPQQPGTHGDVQVHHEDDLWWTVQRHSDGRWERSWAWQATPRELADFAGRSDYHEHDPDSYFRARRFAVLPLPDRRISLLNGVFSEIVDGVRSERAVSPDEERTLLAERFGIVLDGPPGALWPHLDAVAPA</sequence>
<dbReference type="Gene3D" id="3.30.2140.10">
    <property type="entry name" value="Arylamine N-acetyltransferase"/>
    <property type="match status" value="1"/>
</dbReference>
<evidence type="ECO:0000256" key="1">
    <source>
        <dbReference type="ARBA" id="ARBA00006547"/>
    </source>
</evidence>
<evidence type="ECO:0000256" key="2">
    <source>
        <dbReference type="RuleBase" id="RU003452"/>
    </source>
</evidence>
<dbReference type="PANTHER" id="PTHR11786">
    <property type="entry name" value="N-HYDROXYARYLAMINE O-ACETYLTRANSFERASE"/>
    <property type="match status" value="1"/>
</dbReference>
<dbReference type="PANTHER" id="PTHR11786:SF0">
    <property type="entry name" value="ARYLAMINE N-ACETYLTRANSFERASE 4-RELATED"/>
    <property type="match status" value="1"/>
</dbReference>
<gene>
    <name evidence="3" type="ORF">HF577_23260</name>
</gene>
<keyword evidence="4" id="KW-1185">Reference proteome</keyword>
<evidence type="ECO:0000313" key="4">
    <source>
        <dbReference type="Proteomes" id="UP001296706"/>
    </source>
</evidence>
<dbReference type="InterPro" id="IPR038765">
    <property type="entry name" value="Papain-like_cys_pep_sf"/>
</dbReference>
<protein>
    <submittedName>
        <fullName evidence="3">Arylamine N-acetyltransferase</fullName>
    </submittedName>
</protein>
<dbReference type="Proteomes" id="UP001296706">
    <property type="component" value="Unassembled WGS sequence"/>
</dbReference>
<evidence type="ECO:0000313" key="3">
    <source>
        <dbReference type="EMBL" id="NMH80000.1"/>
    </source>
</evidence>
<reference evidence="3 4" key="1">
    <citation type="submission" date="2020-04" db="EMBL/GenBank/DDBJ databases">
        <authorList>
            <person name="Klaysubun C."/>
            <person name="Duangmal K."/>
            <person name="Lipun K."/>
        </authorList>
    </citation>
    <scope>NUCLEOTIDE SEQUENCE [LARGE SCALE GENOMIC DNA]</scope>
    <source>
        <strain evidence="3 4">JCM 11839</strain>
    </source>
</reference>
<name>A0ABX1RLM6_9PSEU</name>
<comment type="caution">
    <text evidence="3">The sequence shown here is derived from an EMBL/GenBank/DDBJ whole genome shotgun (WGS) entry which is preliminary data.</text>
</comment>
<dbReference type="RefSeq" id="WP_169398064.1">
    <property type="nucleotide sequence ID" value="NZ_BAAAJH010000001.1"/>
</dbReference>
<dbReference type="Pfam" id="PF00797">
    <property type="entry name" value="Acetyltransf_2"/>
    <property type="match status" value="1"/>
</dbReference>
<accession>A0ABX1RLM6</accession>
<dbReference type="InterPro" id="IPR001447">
    <property type="entry name" value="Arylamine_N-AcTrfase"/>
</dbReference>
<comment type="similarity">
    <text evidence="1 2">Belongs to the arylamine N-acetyltransferase family.</text>
</comment>
<dbReference type="EMBL" id="JAAXKY010000085">
    <property type="protein sequence ID" value="NMH80000.1"/>
    <property type="molecule type" value="Genomic_DNA"/>
</dbReference>
<dbReference type="Gene3D" id="2.40.128.150">
    <property type="entry name" value="Cysteine proteinases"/>
    <property type="match status" value="1"/>
</dbReference>
<dbReference type="SUPFAM" id="SSF54001">
    <property type="entry name" value="Cysteine proteinases"/>
    <property type="match status" value="1"/>
</dbReference>